<evidence type="ECO:0000256" key="5">
    <source>
        <dbReference type="ARBA" id="ARBA00023004"/>
    </source>
</evidence>
<evidence type="ECO:0000313" key="7">
    <source>
        <dbReference type="Proteomes" id="UP000199608"/>
    </source>
</evidence>
<name>A0A1H2IA66_9BACT</name>
<evidence type="ECO:0000256" key="2">
    <source>
        <dbReference type="ARBA" id="ARBA00022617"/>
    </source>
</evidence>
<dbReference type="EMBL" id="FNLL01000008">
    <property type="protein sequence ID" value="SDU41040.1"/>
    <property type="molecule type" value="Genomic_DNA"/>
</dbReference>
<keyword evidence="5" id="KW-0408">Iron</keyword>
<dbReference type="GO" id="GO:0046872">
    <property type="term" value="F:metal ion binding"/>
    <property type="evidence" value="ECO:0007669"/>
    <property type="project" value="UniProtKB-KW"/>
</dbReference>
<accession>A0A1H2IA66</accession>
<dbReference type="Gene3D" id="1.10.3820.10">
    <property type="entry name" value="Di-heme elbow motif domain"/>
    <property type="match status" value="1"/>
</dbReference>
<dbReference type="RefSeq" id="WP_092235221.1">
    <property type="nucleotide sequence ID" value="NZ_FNLL01000008.1"/>
</dbReference>
<reference evidence="7" key="1">
    <citation type="submission" date="2016-10" db="EMBL/GenBank/DDBJ databases">
        <authorList>
            <person name="Varghese N."/>
            <person name="Submissions S."/>
        </authorList>
    </citation>
    <scope>NUCLEOTIDE SEQUENCE [LARGE SCALE GENOMIC DNA]</scope>
    <source>
        <strain evidence="7">DSM 3384</strain>
    </source>
</reference>
<keyword evidence="4" id="KW-0249">Electron transport</keyword>
<proteinExistence type="predicted"/>
<keyword evidence="3" id="KW-0479">Metal-binding</keyword>
<evidence type="ECO:0000256" key="1">
    <source>
        <dbReference type="ARBA" id="ARBA00022448"/>
    </source>
</evidence>
<keyword evidence="1" id="KW-0813">Transport</keyword>
<evidence type="ECO:0000256" key="3">
    <source>
        <dbReference type="ARBA" id="ARBA00022723"/>
    </source>
</evidence>
<organism evidence="6 7">
    <name type="scientific">Desulfobacula phenolica</name>
    <dbReference type="NCBI Taxonomy" id="90732"/>
    <lineage>
        <taxon>Bacteria</taxon>
        <taxon>Pseudomonadati</taxon>
        <taxon>Thermodesulfobacteriota</taxon>
        <taxon>Desulfobacteria</taxon>
        <taxon>Desulfobacterales</taxon>
        <taxon>Desulfobacteraceae</taxon>
        <taxon>Desulfobacula</taxon>
    </lineage>
</organism>
<gene>
    <name evidence="6" type="ORF">SAMN04487931_10830</name>
</gene>
<keyword evidence="7" id="KW-1185">Reference proteome</keyword>
<dbReference type="InterPro" id="IPR036280">
    <property type="entry name" value="Multihaem_cyt_sf"/>
</dbReference>
<dbReference type="SUPFAM" id="SSF48695">
    <property type="entry name" value="Multiheme cytochromes"/>
    <property type="match status" value="1"/>
</dbReference>
<keyword evidence="2" id="KW-0349">Heme</keyword>
<protein>
    <submittedName>
        <fullName evidence="6">Trimethylamine-N-oxide reductase (Cytochrome c), cytochrome c-type subunit TorY</fullName>
    </submittedName>
</protein>
<evidence type="ECO:0000313" key="6">
    <source>
        <dbReference type="EMBL" id="SDU41040.1"/>
    </source>
</evidence>
<dbReference type="Proteomes" id="UP000199608">
    <property type="component" value="Unassembled WGS sequence"/>
</dbReference>
<dbReference type="InterPro" id="IPR038266">
    <property type="entry name" value="NapC/NirT_cytc_sf"/>
</dbReference>
<sequence length="184" mass="21007">MNIIKHLKQSKKIILIILLATIPVVGFGAHELSVVYFQDKTCVVCHEMKAPIENWKASGTAKNHGNCAGCHFDKGFKGWMDMNKSALRLSVEHFKRDPNEPIKPKEEPLFLDEGKEPGYWSHVPNSRCFSCKNVENHKESDQVRIHNKLIKNVASQPCKDCHNHEMRKGQKFFEKVSARENQAG</sequence>
<evidence type="ECO:0000256" key="4">
    <source>
        <dbReference type="ARBA" id="ARBA00022982"/>
    </source>
</evidence>
<dbReference type="AlphaFoldDB" id="A0A1H2IA66"/>